<accession>A0A1W1WB98</accession>
<feature type="binding site" evidence="10 12">
    <location>
        <begin position="138"/>
        <end position="139"/>
    </location>
    <ligand>
        <name>L-glutamine</name>
        <dbReference type="ChEBI" id="CHEBI:58359"/>
    </ligand>
</feature>
<dbReference type="Gene3D" id="3.40.50.880">
    <property type="match status" value="1"/>
</dbReference>
<reference evidence="14" key="1">
    <citation type="submission" date="2017-04" db="EMBL/GenBank/DDBJ databases">
        <authorList>
            <person name="Varghese N."/>
            <person name="Submissions S."/>
        </authorList>
    </citation>
    <scope>NUCLEOTIDE SEQUENCE [LARGE SCALE GENOMIC DNA]</scope>
    <source>
        <strain evidence="14">DSM 9293</strain>
    </source>
</reference>
<evidence type="ECO:0000256" key="5">
    <source>
        <dbReference type="ARBA" id="ARBA00023239"/>
    </source>
</evidence>
<comment type="pathway">
    <text evidence="10">Cofactor biosynthesis; pyridoxal 5'-phosphate biosynthesis.</text>
</comment>
<dbReference type="EC" id="3.5.1.2" evidence="10"/>
<dbReference type="EMBL" id="FWWY01000001">
    <property type="protein sequence ID" value="SMC03581.1"/>
    <property type="molecule type" value="Genomic_DNA"/>
</dbReference>
<dbReference type="FunFam" id="3.40.50.880:FF:000010">
    <property type="entry name" value="uncharacterized protein LOC100176842 isoform X2"/>
    <property type="match status" value="1"/>
</dbReference>
<dbReference type="PANTHER" id="PTHR31559:SF0">
    <property type="entry name" value="PYRIDOXAL 5'-PHOSPHATE SYNTHASE SUBUNIT SNO1-RELATED"/>
    <property type="match status" value="1"/>
</dbReference>
<keyword evidence="5 10" id="KW-0456">Lyase</keyword>
<dbReference type="AlphaFoldDB" id="A0A1W1WB98"/>
<dbReference type="PANTHER" id="PTHR31559">
    <property type="entry name" value="PYRIDOXAL 5'-PHOSPHATE SYNTHASE SUBUNIT SNO"/>
    <property type="match status" value="1"/>
</dbReference>
<comment type="subunit">
    <text evidence="9 10">In the presence of PdxS, forms a dodecamer of heterodimers. Only shows activity in the heterodimer.</text>
</comment>
<dbReference type="GO" id="GO:1903600">
    <property type="term" value="C:glutaminase complex"/>
    <property type="evidence" value="ECO:0007669"/>
    <property type="project" value="TreeGrafter"/>
</dbReference>
<proteinExistence type="inferred from homology"/>
<dbReference type="InterPro" id="IPR002161">
    <property type="entry name" value="PdxT/SNO"/>
</dbReference>
<evidence type="ECO:0000313" key="13">
    <source>
        <dbReference type="EMBL" id="SMC03581.1"/>
    </source>
</evidence>
<dbReference type="EC" id="4.3.3.6" evidence="10"/>
<dbReference type="Proteomes" id="UP000192660">
    <property type="component" value="Unassembled WGS sequence"/>
</dbReference>
<evidence type="ECO:0000313" key="14">
    <source>
        <dbReference type="Proteomes" id="UP000192660"/>
    </source>
</evidence>
<feature type="binding site" evidence="10 12">
    <location>
        <begin position="48"/>
        <end position="50"/>
    </location>
    <ligand>
        <name>L-glutamine</name>
        <dbReference type="ChEBI" id="CHEBI:58359"/>
    </ligand>
</feature>
<dbReference type="InterPro" id="IPR029062">
    <property type="entry name" value="Class_I_gatase-like"/>
</dbReference>
<organism evidence="13 14">
    <name type="scientific">Sulfobacillus thermosulfidooxidans (strain DSM 9293 / VKM B-1269 / AT-1)</name>
    <dbReference type="NCBI Taxonomy" id="929705"/>
    <lineage>
        <taxon>Bacteria</taxon>
        <taxon>Bacillati</taxon>
        <taxon>Bacillota</taxon>
        <taxon>Clostridia</taxon>
        <taxon>Eubacteriales</taxon>
        <taxon>Clostridiales Family XVII. Incertae Sedis</taxon>
        <taxon>Sulfobacillus</taxon>
    </lineage>
</organism>
<feature type="binding site" evidence="10 12">
    <location>
        <position position="108"/>
    </location>
    <ligand>
        <name>L-glutamine</name>
        <dbReference type="ChEBI" id="CHEBI:58359"/>
    </ligand>
</feature>
<comment type="similarity">
    <text evidence="1 10">Belongs to the glutaminase PdxT/SNO family.</text>
</comment>
<dbReference type="CDD" id="cd01749">
    <property type="entry name" value="GATase1_PB"/>
    <property type="match status" value="1"/>
</dbReference>
<evidence type="ECO:0000256" key="4">
    <source>
        <dbReference type="ARBA" id="ARBA00022962"/>
    </source>
</evidence>
<protein>
    <recommendedName>
        <fullName evidence="10">Pyridoxal 5'-phosphate synthase subunit PdxT</fullName>
        <ecNumber evidence="10">4.3.3.6</ecNumber>
    </recommendedName>
    <alternativeName>
        <fullName evidence="10">Pdx2</fullName>
    </alternativeName>
    <alternativeName>
        <fullName evidence="10">Pyridoxal 5'-phosphate synthase glutaminase subunit</fullName>
        <ecNumber evidence="10">3.5.1.2</ecNumber>
    </alternativeName>
</protein>
<dbReference type="OrthoDB" id="9810320at2"/>
<dbReference type="NCBIfam" id="TIGR03800">
    <property type="entry name" value="PLP_synth_Pdx2"/>
    <property type="match status" value="1"/>
</dbReference>
<name>A0A1W1WB98_SULTA</name>
<keyword evidence="14" id="KW-1185">Reference proteome</keyword>
<feature type="active site" description="Charge relay system" evidence="10 11">
    <location>
        <position position="176"/>
    </location>
</feature>
<comment type="catalytic activity">
    <reaction evidence="7 10">
        <text>L-glutamine + H2O = L-glutamate + NH4(+)</text>
        <dbReference type="Rhea" id="RHEA:15889"/>
        <dbReference type="ChEBI" id="CHEBI:15377"/>
        <dbReference type="ChEBI" id="CHEBI:28938"/>
        <dbReference type="ChEBI" id="CHEBI:29985"/>
        <dbReference type="ChEBI" id="CHEBI:58359"/>
        <dbReference type="EC" id="3.5.1.2"/>
    </reaction>
</comment>
<feature type="active site" description="Charge relay system" evidence="10 11">
    <location>
        <position position="174"/>
    </location>
</feature>
<dbReference type="PROSITE" id="PS01236">
    <property type="entry name" value="PDXT_SNO_1"/>
    <property type="match status" value="1"/>
</dbReference>
<dbReference type="PROSITE" id="PS51130">
    <property type="entry name" value="PDXT_SNO_2"/>
    <property type="match status" value="1"/>
</dbReference>
<comment type="function">
    <text evidence="8 10">Catalyzes the hydrolysis of glutamine to glutamate and ammonia as part of the biosynthesis of pyridoxal 5'-phosphate. The resulting ammonia molecule is channeled to the active site of PdxS.</text>
</comment>
<dbReference type="PIRSF" id="PIRSF005639">
    <property type="entry name" value="Glut_amidoT_SNO"/>
    <property type="match status" value="1"/>
</dbReference>
<dbReference type="GO" id="GO:0006543">
    <property type="term" value="P:L-glutamine catabolic process"/>
    <property type="evidence" value="ECO:0007669"/>
    <property type="project" value="UniProtKB-UniRule"/>
</dbReference>
<evidence type="ECO:0000256" key="6">
    <source>
        <dbReference type="ARBA" id="ARBA00047992"/>
    </source>
</evidence>
<dbReference type="GO" id="GO:0008614">
    <property type="term" value="P:pyridoxine metabolic process"/>
    <property type="evidence" value="ECO:0007669"/>
    <property type="project" value="TreeGrafter"/>
</dbReference>
<dbReference type="GO" id="GO:0004359">
    <property type="term" value="F:glutaminase activity"/>
    <property type="evidence" value="ECO:0007669"/>
    <property type="project" value="UniProtKB-UniRule"/>
</dbReference>
<evidence type="ECO:0000256" key="10">
    <source>
        <dbReference type="HAMAP-Rule" id="MF_01615"/>
    </source>
</evidence>
<evidence type="ECO:0000256" key="3">
    <source>
        <dbReference type="ARBA" id="ARBA00022898"/>
    </source>
</evidence>
<evidence type="ECO:0000256" key="11">
    <source>
        <dbReference type="PIRSR" id="PIRSR005639-1"/>
    </source>
</evidence>
<keyword evidence="3 10" id="KW-0663">Pyridoxal phosphate</keyword>
<evidence type="ECO:0000256" key="1">
    <source>
        <dbReference type="ARBA" id="ARBA00008345"/>
    </source>
</evidence>
<keyword evidence="4 10" id="KW-0315">Glutamine amidotransferase</keyword>
<dbReference type="UniPathway" id="UPA00245"/>
<dbReference type="GO" id="GO:0036381">
    <property type="term" value="F:pyridoxal 5'-phosphate synthase (glutamine hydrolysing) activity"/>
    <property type="evidence" value="ECO:0007669"/>
    <property type="project" value="UniProtKB-UniRule"/>
</dbReference>
<evidence type="ECO:0000256" key="9">
    <source>
        <dbReference type="ARBA" id="ARBA00064749"/>
    </source>
</evidence>
<dbReference type="RefSeq" id="WP_020375209.1">
    <property type="nucleotide sequence ID" value="NZ_FWWY01000001.1"/>
</dbReference>
<dbReference type="Pfam" id="PF01174">
    <property type="entry name" value="SNO"/>
    <property type="match status" value="1"/>
</dbReference>
<feature type="active site" description="Nucleophile" evidence="10 11">
    <location>
        <position position="81"/>
    </location>
</feature>
<sequence length="197" mass="21528">MTLNIGVLAIQGDVREHKNHLAKVGANPVEVRTLSDLEKVQGLIIPGGESTTIGMLMAEEGLIDAIRKRVTEEQFPVYGTCAGLILLAKEVIGPSPARLGLMDITADRNAYGRQLASFETKIPIKILTEGPEFPAVFIRAPQIRQYGPQVIPLATYDGQVVMAEEGPLLVSAFHPEMSGDVRIHEYFVNKVRKTLNV</sequence>
<evidence type="ECO:0000256" key="8">
    <source>
        <dbReference type="ARBA" id="ARBA00054599"/>
    </source>
</evidence>
<keyword evidence="2 10" id="KW-0378">Hydrolase</keyword>
<dbReference type="HAMAP" id="MF_01615">
    <property type="entry name" value="PdxT"/>
    <property type="match status" value="1"/>
</dbReference>
<dbReference type="GO" id="GO:0005829">
    <property type="term" value="C:cytosol"/>
    <property type="evidence" value="ECO:0007669"/>
    <property type="project" value="TreeGrafter"/>
</dbReference>
<evidence type="ECO:0000256" key="12">
    <source>
        <dbReference type="PIRSR" id="PIRSR005639-2"/>
    </source>
</evidence>
<evidence type="ECO:0000256" key="7">
    <source>
        <dbReference type="ARBA" id="ARBA00049534"/>
    </source>
</evidence>
<comment type="catalytic activity">
    <reaction evidence="6 10">
        <text>aldehydo-D-ribose 5-phosphate + D-glyceraldehyde 3-phosphate + L-glutamine = pyridoxal 5'-phosphate + L-glutamate + phosphate + 3 H2O + H(+)</text>
        <dbReference type="Rhea" id="RHEA:31507"/>
        <dbReference type="ChEBI" id="CHEBI:15377"/>
        <dbReference type="ChEBI" id="CHEBI:15378"/>
        <dbReference type="ChEBI" id="CHEBI:29985"/>
        <dbReference type="ChEBI" id="CHEBI:43474"/>
        <dbReference type="ChEBI" id="CHEBI:58273"/>
        <dbReference type="ChEBI" id="CHEBI:58359"/>
        <dbReference type="ChEBI" id="CHEBI:59776"/>
        <dbReference type="ChEBI" id="CHEBI:597326"/>
        <dbReference type="EC" id="4.3.3.6"/>
    </reaction>
</comment>
<dbReference type="PROSITE" id="PS51273">
    <property type="entry name" value="GATASE_TYPE_1"/>
    <property type="match status" value="1"/>
</dbReference>
<gene>
    <name evidence="10" type="primary">pdxT</name>
    <name evidence="13" type="ORF">SAMN00768000_1158</name>
</gene>
<dbReference type="STRING" id="28034.BFX07_04105"/>
<evidence type="ECO:0000256" key="2">
    <source>
        <dbReference type="ARBA" id="ARBA00022801"/>
    </source>
</evidence>
<dbReference type="SUPFAM" id="SSF52317">
    <property type="entry name" value="Class I glutamine amidotransferase-like"/>
    <property type="match status" value="1"/>
</dbReference>
<dbReference type="InterPro" id="IPR021196">
    <property type="entry name" value="PdxT/SNO_CS"/>
</dbReference>
<dbReference type="GO" id="GO:0042823">
    <property type="term" value="P:pyridoxal phosphate biosynthetic process"/>
    <property type="evidence" value="ECO:0007669"/>
    <property type="project" value="UniProtKB-UniRule"/>
</dbReference>